<reference evidence="1" key="1">
    <citation type="submission" date="2020-03" db="EMBL/GenBank/DDBJ databases">
        <title>Castanea mollissima Vanexum genome sequencing.</title>
        <authorList>
            <person name="Staton M."/>
        </authorList>
    </citation>
    <scope>NUCLEOTIDE SEQUENCE</scope>
    <source>
        <tissue evidence="1">Leaf</tissue>
    </source>
</reference>
<keyword evidence="2" id="KW-1185">Reference proteome</keyword>
<evidence type="ECO:0000313" key="2">
    <source>
        <dbReference type="Proteomes" id="UP000737018"/>
    </source>
</evidence>
<protein>
    <submittedName>
        <fullName evidence="1">Uncharacterized protein</fullName>
    </submittedName>
</protein>
<comment type="caution">
    <text evidence="1">The sequence shown here is derived from an EMBL/GenBank/DDBJ whole genome shotgun (WGS) entry which is preliminary data.</text>
</comment>
<organism evidence="1 2">
    <name type="scientific">Castanea mollissima</name>
    <name type="common">Chinese chestnut</name>
    <dbReference type="NCBI Taxonomy" id="60419"/>
    <lineage>
        <taxon>Eukaryota</taxon>
        <taxon>Viridiplantae</taxon>
        <taxon>Streptophyta</taxon>
        <taxon>Embryophyta</taxon>
        <taxon>Tracheophyta</taxon>
        <taxon>Spermatophyta</taxon>
        <taxon>Magnoliopsida</taxon>
        <taxon>eudicotyledons</taxon>
        <taxon>Gunneridae</taxon>
        <taxon>Pentapetalae</taxon>
        <taxon>rosids</taxon>
        <taxon>fabids</taxon>
        <taxon>Fagales</taxon>
        <taxon>Fagaceae</taxon>
        <taxon>Castanea</taxon>
    </lineage>
</organism>
<dbReference type="AlphaFoldDB" id="A0A8J4VSV3"/>
<evidence type="ECO:0000313" key="1">
    <source>
        <dbReference type="EMBL" id="KAF3959864.1"/>
    </source>
</evidence>
<gene>
    <name evidence="1" type="ORF">CMV_015370</name>
</gene>
<dbReference type="Proteomes" id="UP000737018">
    <property type="component" value="Unassembled WGS sequence"/>
</dbReference>
<sequence length="68" mass="7485">MDDFCDLHERGKLAQLGDIAVITSPTRTLPVLSIPPECPTLVESLDTTSSEIMLAISNCWNKLLRLNS</sequence>
<proteinExistence type="predicted"/>
<dbReference type="EMBL" id="JRKL02002230">
    <property type="protein sequence ID" value="KAF3959864.1"/>
    <property type="molecule type" value="Genomic_DNA"/>
</dbReference>
<name>A0A8J4VSV3_9ROSI</name>
<accession>A0A8J4VSV3</accession>